<organism evidence="1 2">
    <name type="scientific">Ceratobasidium theobromae</name>
    <dbReference type="NCBI Taxonomy" id="1582974"/>
    <lineage>
        <taxon>Eukaryota</taxon>
        <taxon>Fungi</taxon>
        <taxon>Dikarya</taxon>
        <taxon>Basidiomycota</taxon>
        <taxon>Agaricomycotina</taxon>
        <taxon>Agaricomycetes</taxon>
        <taxon>Cantharellales</taxon>
        <taxon>Ceratobasidiaceae</taxon>
        <taxon>Ceratobasidium</taxon>
    </lineage>
</organism>
<sequence>MAETEATTRIANDVGFLNHVIGKLSTGSRTAGGIITTASADDQDPERIAEDAVHVLNSLMKSLNELLRIDVENPGKDWAIQWNEQFVVDSDDHGLREHTQKMSQDFLDISDGVTGIHGAFSQYAIQKGAAYDQDQENLQHQIKNLQDRIAI</sequence>
<comment type="caution">
    <text evidence="1">The sequence shown here is derived from an EMBL/GenBank/DDBJ whole genome shotgun (WGS) entry which is preliminary data.</text>
</comment>
<evidence type="ECO:0000313" key="2">
    <source>
        <dbReference type="Proteomes" id="UP000383932"/>
    </source>
</evidence>
<dbReference type="EMBL" id="SSOP01000101">
    <property type="protein sequence ID" value="KAB5591520.1"/>
    <property type="molecule type" value="Genomic_DNA"/>
</dbReference>
<keyword evidence="2" id="KW-1185">Reference proteome</keyword>
<protein>
    <submittedName>
        <fullName evidence="1">Uncharacterized protein</fullName>
    </submittedName>
</protein>
<evidence type="ECO:0000313" key="1">
    <source>
        <dbReference type="EMBL" id="KAB5591520.1"/>
    </source>
</evidence>
<dbReference type="AlphaFoldDB" id="A0A5N5QIF0"/>
<proteinExistence type="predicted"/>
<accession>A0A5N5QIF0</accession>
<gene>
    <name evidence="1" type="ORF">CTheo_5027</name>
</gene>
<dbReference type="Proteomes" id="UP000383932">
    <property type="component" value="Unassembled WGS sequence"/>
</dbReference>
<reference evidence="1 2" key="1">
    <citation type="journal article" date="2019" name="Fungal Biol. Biotechnol.">
        <title>Draft genome sequence of fastidious pathogen Ceratobasidium theobromae, which causes vascular-streak dieback in Theobroma cacao.</title>
        <authorList>
            <person name="Ali S.S."/>
            <person name="Asman A."/>
            <person name="Shao J."/>
            <person name="Firmansyah A.P."/>
            <person name="Susilo A.W."/>
            <person name="Rosmana A."/>
            <person name="McMahon P."/>
            <person name="Junaid M."/>
            <person name="Guest D."/>
            <person name="Kheng T.Y."/>
            <person name="Meinhardt L.W."/>
            <person name="Bailey B.A."/>
        </authorList>
    </citation>
    <scope>NUCLEOTIDE SEQUENCE [LARGE SCALE GENOMIC DNA]</scope>
    <source>
        <strain evidence="1 2">CT2</strain>
    </source>
</reference>
<name>A0A5N5QIF0_9AGAM</name>